<dbReference type="InterPro" id="IPR055140">
    <property type="entry name" value="Thiolase_C_2"/>
</dbReference>
<feature type="compositionally biased region" description="Polar residues" evidence="4">
    <location>
        <begin position="144"/>
        <end position="159"/>
    </location>
</feature>
<proteinExistence type="inferred from homology"/>
<feature type="domain" description="Thiolase-like protein type 1 additional C-terminal" evidence="5">
    <location>
        <begin position="421"/>
        <end position="505"/>
    </location>
</feature>
<evidence type="ECO:0000256" key="4">
    <source>
        <dbReference type="SAM" id="MobiDB-lite"/>
    </source>
</evidence>
<evidence type="ECO:0000313" key="8">
    <source>
        <dbReference type="Proteomes" id="UP000070501"/>
    </source>
</evidence>
<organism evidence="7 8">
    <name type="scientific">Microdochium bolleyi</name>
    <dbReference type="NCBI Taxonomy" id="196109"/>
    <lineage>
        <taxon>Eukaryota</taxon>
        <taxon>Fungi</taxon>
        <taxon>Dikarya</taxon>
        <taxon>Ascomycota</taxon>
        <taxon>Pezizomycotina</taxon>
        <taxon>Sordariomycetes</taxon>
        <taxon>Xylariomycetidae</taxon>
        <taxon>Xylariales</taxon>
        <taxon>Microdochiaceae</taxon>
        <taxon>Microdochium</taxon>
    </lineage>
</organism>
<accession>A0A136JJG3</accession>
<dbReference type="InParanoid" id="A0A136JJG3"/>
<evidence type="ECO:0000256" key="3">
    <source>
        <dbReference type="ARBA" id="ARBA00023315"/>
    </source>
</evidence>
<protein>
    <submittedName>
        <fullName evidence="7">Thiolase</fullName>
    </submittedName>
</protein>
<evidence type="ECO:0000256" key="2">
    <source>
        <dbReference type="ARBA" id="ARBA00022679"/>
    </source>
</evidence>
<keyword evidence="8" id="KW-1185">Reference proteome</keyword>
<dbReference type="GO" id="GO:0016746">
    <property type="term" value="F:acyltransferase activity"/>
    <property type="evidence" value="ECO:0007669"/>
    <property type="project" value="UniProtKB-KW"/>
</dbReference>
<dbReference type="AlphaFoldDB" id="A0A136JJG3"/>
<feature type="domain" description="Thiolase C-terminal" evidence="6">
    <location>
        <begin position="285"/>
        <end position="407"/>
    </location>
</feature>
<dbReference type="CDD" id="cd00829">
    <property type="entry name" value="SCP-x_thiolase"/>
    <property type="match status" value="1"/>
</dbReference>
<dbReference type="Gene3D" id="3.40.47.10">
    <property type="match status" value="1"/>
</dbReference>
<evidence type="ECO:0000256" key="1">
    <source>
        <dbReference type="ARBA" id="ARBA00010982"/>
    </source>
</evidence>
<dbReference type="Gene3D" id="2.40.50.840">
    <property type="match status" value="1"/>
</dbReference>
<dbReference type="Pfam" id="PF22691">
    <property type="entry name" value="Thiolase_C_1"/>
    <property type="match status" value="1"/>
</dbReference>
<dbReference type="InterPro" id="IPR040771">
    <property type="entry name" value="TLP1_add_C"/>
</dbReference>
<keyword evidence="3" id="KW-0012">Acyltransferase</keyword>
<gene>
    <name evidence="7" type="ORF">Micbo1qcDRAFT_6808</name>
</gene>
<name>A0A136JJG3_9PEZI</name>
<dbReference type="SUPFAM" id="SSF53901">
    <property type="entry name" value="Thiolase-like"/>
    <property type="match status" value="2"/>
</dbReference>
<dbReference type="PANTHER" id="PTHR18919">
    <property type="entry name" value="ACETYL-COA C-ACYLTRANSFERASE"/>
    <property type="match status" value="1"/>
</dbReference>
<dbReference type="OrthoDB" id="435240at2759"/>
<reference evidence="8" key="1">
    <citation type="submission" date="2016-02" db="EMBL/GenBank/DDBJ databases">
        <title>Draft genome sequence of Microdochium bolleyi, a fungal endophyte of beachgrass.</title>
        <authorList>
            <consortium name="DOE Joint Genome Institute"/>
            <person name="David A.S."/>
            <person name="May G."/>
            <person name="Haridas S."/>
            <person name="Lim J."/>
            <person name="Wang M."/>
            <person name="Labutti K."/>
            <person name="Lipzen A."/>
            <person name="Barry K."/>
            <person name="Grigoriev I.V."/>
        </authorList>
    </citation>
    <scope>NUCLEOTIDE SEQUENCE [LARGE SCALE GENOMIC DNA]</scope>
    <source>
        <strain evidence="8">J235TASD1</strain>
    </source>
</reference>
<dbReference type="EMBL" id="KQ964245">
    <property type="protein sequence ID" value="KXJ97276.1"/>
    <property type="molecule type" value="Genomic_DNA"/>
</dbReference>
<feature type="region of interest" description="Disordered" evidence="4">
    <location>
        <begin position="137"/>
        <end position="159"/>
    </location>
</feature>
<sequence length="519" mass="55612">MAGPRLTPIIVGVGDVCNKSLDLANAFEPAELMIRAINAALQDSGIAEPDFAAQLDSISVVPPWTWPYPDLPGLLAEKLGSKPAHRAIGKYHGGNQPALLCDEAARRVAAGEARVAVVTGGEALASLAVCQKAGKFPPPGWSTPDPSSGTISASDTSRLGQSIGGRHSVGLPIHVYPMYENAFRSHEGQTIADNTQESAEMYAAFDEVACKQSYSWRSGQKPKSASDIGTLSPKNRMICLPYPLLMNAFNTVNLSAACILTSTEHAKKLGIPEDKWVYVLGGAGTSDSSQFWERPNYFSSPALTQSLDAALEASGITKNDIDCFDIYSCFPIVPKLACKHLGLNAARPEKPITVLGGLTSFGGAGNNYSMHAMTEMSRLIRRDKVKTGLVLANGGVLTYQHALCLSRKPRRDKAAYPPQNPLPDFSKGVTAPPVSIDPQGRAIIETYTVDFDRNGKPQLGYIVGRLETGDKARFVANHGDDSTLAKLTDTTLEPIGRRGVVRQAEDGRNMFFIDQGGKL</sequence>
<evidence type="ECO:0000313" key="7">
    <source>
        <dbReference type="EMBL" id="KXJ97276.1"/>
    </source>
</evidence>
<dbReference type="Proteomes" id="UP000070501">
    <property type="component" value="Unassembled WGS sequence"/>
</dbReference>
<dbReference type="PANTHER" id="PTHR18919:SF139">
    <property type="entry name" value="THIOLASE-LIKE PROTEIN TYPE 1 ADDITIONAL C-TERMINAL DOMAIN-CONTAINING PROTEIN"/>
    <property type="match status" value="1"/>
</dbReference>
<keyword evidence="2" id="KW-0808">Transferase</keyword>
<evidence type="ECO:0000259" key="6">
    <source>
        <dbReference type="Pfam" id="PF22691"/>
    </source>
</evidence>
<evidence type="ECO:0000259" key="5">
    <source>
        <dbReference type="Pfam" id="PF18313"/>
    </source>
</evidence>
<comment type="similarity">
    <text evidence="1">Belongs to the thiolase-like superfamily. Thiolase family.</text>
</comment>
<feature type="region of interest" description="Disordered" evidence="4">
    <location>
        <begin position="412"/>
        <end position="431"/>
    </location>
</feature>
<dbReference type="Pfam" id="PF18313">
    <property type="entry name" value="TLP1_add_C"/>
    <property type="match status" value="1"/>
</dbReference>
<dbReference type="STRING" id="196109.A0A136JJG3"/>
<dbReference type="InterPro" id="IPR016039">
    <property type="entry name" value="Thiolase-like"/>
</dbReference>